<sequence length="282" mass="32468">MSASHPVYKWDSAQFVLLLFSLVLVLQHPLEKIDETPGEDAGSSFAGVIRLWLSINGIFILSWYHWPLDPSREDWQISEASFFNNSEEDKYTWAQCWIIQHVASHNDLSNSCQPPSKTFIAKQTYYDAKKNLSKEEYTSQLIHSQRYHATPSHPQTQLTHGTKTNKYFPHKLPFHPRKPRGRTKKSKTDIHEQKRIRIKSVREISLSRKAYPACCEKSIRAVARKVSRAVVLFHATRGGGSVAPPGGSDVNFQHAPHLWKEDVHDYVDEATFFFDWGEYGDE</sequence>
<evidence type="ECO:0000313" key="3">
    <source>
        <dbReference type="EMBL" id="KAG8201234.1"/>
    </source>
</evidence>
<proteinExistence type="predicted"/>
<feature type="chain" id="PRO_5043518345" evidence="2">
    <location>
        <begin position="28"/>
        <end position="282"/>
    </location>
</feature>
<reference evidence="3 4" key="1">
    <citation type="journal article" date="2022" name="Nat. Ecol. Evol.">
        <title>A masculinizing supergene underlies an exaggerated male reproductive morph in a spider.</title>
        <authorList>
            <person name="Hendrickx F."/>
            <person name="De Corte Z."/>
            <person name="Sonet G."/>
            <person name="Van Belleghem S.M."/>
            <person name="Kostlbacher S."/>
            <person name="Vangestel C."/>
        </authorList>
    </citation>
    <scope>NUCLEOTIDE SEQUENCE [LARGE SCALE GENOMIC DNA]</scope>
    <source>
        <strain evidence="3">W744_W776</strain>
    </source>
</reference>
<dbReference type="AlphaFoldDB" id="A0AAV6VZZ5"/>
<evidence type="ECO:0000256" key="2">
    <source>
        <dbReference type="SAM" id="SignalP"/>
    </source>
</evidence>
<name>A0AAV6VZZ5_9ARAC</name>
<comment type="caution">
    <text evidence="3">The sequence shown here is derived from an EMBL/GenBank/DDBJ whole genome shotgun (WGS) entry which is preliminary data.</text>
</comment>
<gene>
    <name evidence="3" type="ORF">JTE90_019873</name>
</gene>
<evidence type="ECO:0000313" key="4">
    <source>
        <dbReference type="Proteomes" id="UP000827092"/>
    </source>
</evidence>
<feature type="region of interest" description="Disordered" evidence="1">
    <location>
        <begin position="149"/>
        <end position="192"/>
    </location>
</feature>
<feature type="compositionally biased region" description="Polar residues" evidence="1">
    <location>
        <begin position="152"/>
        <end position="165"/>
    </location>
</feature>
<protein>
    <submittedName>
        <fullName evidence="3">Uncharacterized protein</fullName>
    </submittedName>
</protein>
<dbReference type="Proteomes" id="UP000827092">
    <property type="component" value="Unassembled WGS sequence"/>
</dbReference>
<feature type="compositionally biased region" description="Basic residues" evidence="1">
    <location>
        <begin position="168"/>
        <end position="185"/>
    </location>
</feature>
<feature type="signal peptide" evidence="2">
    <location>
        <begin position="1"/>
        <end position="27"/>
    </location>
</feature>
<organism evidence="3 4">
    <name type="scientific">Oedothorax gibbosus</name>
    <dbReference type="NCBI Taxonomy" id="931172"/>
    <lineage>
        <taxon>Eukaryota</taxon>
        <taxon>Metazoa</taxon>
        <taxon>Ecdysozoa</taxon>
        <taxon>Arthropoda</taxon>
        <taxon>Chelicerata</taxon>
        <taxon>Arachnida</taxon>
        <taxon>Araneae</taxon>
        <taxon>Araneomorphae</taxon>
        <taxon>Entelegynae</taxon>
        <taxon>Araneoidea</taxon>
        <taxon>Linyphiidae</taxon>
        <taxon>Erigoninae</taxon>
        <taxon>Oedothorax</taxon>
    </lineage>
</organism>
<dbReference type="EMBL" id="JAFNEN010000007">
    <property type="protein sequence ID" value="KAG8201234.1"/>
    <property type="molecule type" value="Genomic_DNA"/>
</dbReference>
<keyword evidence="2" id="KW-0732">Signal</keyword>
<evidence type="ECO:0000256" key="1">
    <source>
        <dbReference type="SAM" id="MobiDB-lite"/>
    </source>
</evidence>
<keyword evidence="4" id="KW-1185">Reference proteome</keyword>
<accession>A0AAV6VZZ5</accession>